<evidence type="ECO:0000313" key="2">
    <source>
        <dbReference type="EMBL" id="VEG51201.1"/>
    </source>
</evidence>
<dbReference type="GO" id="GO:0005576">
    <property type="term" value="C:extracellular region"/>
    <property type="evidence" value="ECO:0007669"/>
    <property type="project" value="TreeGrafter"/>
</dbReference>
<accession>A0A3S5EIV9</accession>
<dbReference type="InterPro" id="IPR005693">
    <property type="entry name" value="Mce"/>
</dbReference>
<dbReference type="EMBL" id="LR134356">
    <property type="protein sequence ID" value="VEG51201.1"/>
    <property type="molecule type" value="Genomic_DNA"/>
</dbReference>
<dbReference type="STRING" id="1791.GCA_001049355_02648"/>
<dbReference type="KEGG" id="mauu:NCTC10437_00308"/>
<dbReference type="InterPro" id="IPR052336">
    <property type="entry name" value="MlaD_Phospholipid_Transporter"/>
</dbReference>
<dbReference type="OrthoDB" id="9774928at2"/>
<organism evidence="2 3">
    <name type="scientific">Mycolicibacterium aurum</name>
    <name type="common">Mycobacterium aurum</name>
    <dbReference type="NCBI Taxonomy" id="1791"/>
    <lineage>
        <taxon>Bacteria</taxon>
        <taxon>Bacillati</taxon>
        <taxon>Actinomycetota</taxon>
        <taxon>Actinomycetes</taxon>
        <taxon>Mycobacteriales</taxon>
        <taxon>Mycobacteriaceae</taxon>
        <taxon>Mycolicibacterium</taxon>
    </lineage>
</organism>
<dbReference type="NCBIfam" id="TIGR00996">
    <property type="entry name" value="Mtu_fam_mce"/>
    <property type="match status" value="1"/>
</dbReference>
<dbReference type="RefSeq" id="WP_048632532.1">
    <property type="nucleotide sequence ID" value="NZ_CVQQ01000007.1"/>
</dbReference>
<proteinExistence type="predicted"/>
<keyword evidence="3" id="KW-1185">Reference proteome</keyword>
<dbReference type="Pfam" id="PF02470">
    <property type="entry name" value="MlaD"/>
    <property type="match status" value="1"/>
</dbReference>
<dbReference type="PANTHER" id="PTHR33371:SF15">
    <property type="entry name" value="LIPOPROTEIN LPRN"/>
    <property type="match status" value="1"/>
</dbReference>
<reference evidence="2 3" key="1">
    <citation type="submission" date="2018-12" db="EMBL/GenBank/DDBJ databases">
        <authorList>
            <consortium name="Pathogen Informatics"/>
        </authorList>
    </citation>
    <scope>NUCLEOTIDE SEQUENCE [LARGE SCALE GENOMIC DNA]</scope>
    <source>
        <strain evidence="2 3">NCTC10437</strain>
    </source>
</reference>
<dbReference type="Proteomes" id="UP000279306">
    <property type="component" value="Chromosome"/>
</dbReference>
<name>A0A3S5EIV9_MYCAU</name>
<dbReference type="AlphaFoldDB" id="A0A3S5EIV9"/>
<gene>
    <name evidence="2" type="ORF">NCTC10437_00308</name>
</gene>
<protein>
    <submittedName>
        <fullName evidence="2">Virulence factor Mce family protein</fullName>
    </submittedName>
</protein>
<feature type="domain" description="Mce/MlaD" evidence="1">
    <location>
        <begin position="45"/>
        <end position="121"/>
    </location>
</feature>
<evidence type="ECO:0000259" key="1">
    <source>
        <dbReference type="Pfam" id="PF02470"/>
    </source>
</evidence>
<evidence type="ECO:0000313" key="3">
    <source>
        <dbReference type="Proteomes" id="UP000279306"/>
    </source>
</evidence>
<dbReference type="PANTHER" id="PTHR33371">
    <property type="entry name" value="INTERMEMBRANE PHOSPHOLIPID TRANSPORT SYSTEM BINDING PROTEIN MLAD-RELATED"/>
    <property type="match status" value="1"/>
</dbReference>
<dbReference type="PROSITE" id="PS51257">
    <property type="entry name" value="PROKAR_LIPOPROTEIN"/>
    <property type="match status" value="1"/>
</dbReference>
<dbReference type="InterPro" id="IPR003399">
    <property type="entry name" value="Mce/MlaD"/>
</dbReference>
<sequence length="386" mass="40057">MPTTRSRRSAASLTVVTLLVTGCQFTGVNSLDMPGTVGHGKGSFVVTVELPNVSSLPQNSPVKVDDVTVGSVSGVEAMQRSDGSFYAAVKLSLASEVDLPANAVVRVAQTSLLGSQHIELATPDTTPAVGHLSSGATIPISQAANYPTTEEVLSSLGIVVSKGNLGALQDITDELYAAVVGRASQFDGLIPRLAELAASIDQQTDDIIAAAEGLDRVARILADGNDKLARALDALPGALGVLNDNADNVVNAFAALKRLSEVAARLLSQTKADLAADLKDAYPVVKAFADSADDVVDSLPYLPTFPLPGAYLDQAVRGDFLNAFVTIDLTLRRLGETVFTTSRLDPNMKHLSEVVNPPDFLTGAMANLSGQAADPFTIPPLSGAPG</sequence>